<evidence type="ECO:0000313" key="3">
    <source>
        <dbReference type="EMBL" id="ABV36806.1"/>
    </source>
</evidence>
<dbReference type="Pfam" id="PF18628">
    <property type="entry name" value="P2_N"/>
    <property type="match status" value="1"/>
</dbReference>
<keyword evidence="4" id="KW-1185">Reference proteome</keyword>
<dbReference type="Proteomes" id="UP000002015">
    <property type="component" value="Chromosome"/>
</dbReference>
<dbReference type="Pfam" id="PF25513">
    <property type="entry name" value="P2_C"/>
    <property type="match status" value="1"/>
</dbReference>
<dbReference type="eggNOG" id="ENOG502Z9K8">
    <property type="taxonomic scope" value="Bacteria"/>
</dbReference>
<feature type="domain" description="Viral coat protein P2 C-terminal" evidence="2">
    <location>
        <begin position="148"/>
        <end position="268"/>
    </location>
</feature>
<sequence>MRLYQRLPSFSSVAKGETAVLTFPIGATYDQVVVKHTGVTAAQIKNIKIKVNGKQIATFKHGTDLNKFNDRYQYKLTAGYLDFHFKRDEMKTLLEQRALSLGTSNVFEGADVITSVTIEFDIDAGAAAPVLKAFAYQSDVAPFGICTKNRHVPLAISAGENEIDNIVMAPNTRILAVHVVTAATVDQLKVQRNGATLYDLPTDVIAKLNLANGRNAQADWDSVDFVLEGDIKQAVSCDDVQDFRLTITAADDTVASTPAYLIVEYVSGLAGL</sequence>
<dbReference type="EMBL" id="CP000821">
    <property type="protein sequence ID" value="ABV36806.1"/>
    <property type="molecule type" value="Genomic_DNA"/>
</dbReference>
<dbReference type="HOGENOM" id="CLU_1022690_0_0_6"/>
<feature type="domain" description="Viral coat protein P2 N-terminal" evidence="1">
    <location>
        <begin position="5"/>
        <end position="138"/>
    </location>
</feature>
<dbReference type="RefSeq" id="WP_012142541.1">
    <property type="nucleotide sequence ID" value="NC_009831.1"/>
</dbReference>
<accession>A8FVD3</accession>
<dbReference type="STRING" id="425104.Ssed_2197"/>
<dbReference type="Gene3D" id="2.60.120.730">
    <property type="match status" value="2"/>
</dbReference>
<protein>
    <submittedName>
        <fullName evidence="3">Uncharacterized protein</fullName>
    </submittedName>
</protein>
<dbReference type="AlphaFoldDB" id="A8FVD3"/>
<evidence type="ECO:0000313" key="4">
    <source>
        <dbReference type="Proteomes" id="UP000002015"/>
    </source>
</evidence>
<dbReference type="InterPro" id="IPR057915">
    <property type="entry name" value="P2_C"/>
</dbReference>
<evidence type="ECO:0000259" key="1">
    <source>
        <dbReference type="Pfam" id="PF18628"/>
    </source>
</evidence>
<dbReference type="OrthoDB" id="5700771at2"/>
<dbReference type="KEGG" id="sse:Ssed_2197"/>
<gene>
    <name evidence="3" type="ordered locus">Ssed_2197</name>
</gene>
<reference evidence="3 4" key="1">
    <citation type="submission" date="2007-08" db="EMBL/GenBank/DDBJ databases">
        <title>Complete sequence of Shewanella sediminis HAW-EB3.</title>
        <authorList>
            <consortium name="US DOE Joint Genome Institute"/>
            <person name="Copeland A."/>
            <person name="Lucas S."/>
            <person name="Lapidus A."/>
            <person name="Barry K."/>
            <person name="Glavina del Rio T."/>
            <person name="Dalin E."/>
            <person name="Tice H."/>
            <person name="Pitluck S."/>
            <person name="Chertkov O."/>
            <person name="Brettin T."/>
            <person name="Bruce D."/>
            <person name="Detter J.C."/>
            <person name="Han C."/>
            <person name="Schmutz J."/>
            <person name="Larimer F."/>
            <person name="Land M."/>
            <person name="Hauser L."/>
            <person name="Kyrpides N."/>
            <person name="Kim E."/>
            <person name="Zhao J.-S."/>
            <person name="Richardson P."/>
        </authorList>
    </citation>
    <scope>NUCLEOTIDE SEQUENCE [LARGE SCALE GENOMIC DNA]</scope>
    <source>
        <strain evidence="3 4">HAW-EB3</strain>
    </source>
</reference>
<organism evidence="3 4">
    <name type="scientific">Shewanella sediminis (strain HAW-EB3)</name>
    <dbReference type="NCBI Taxonomy" id="425104"/>
    <lineage>
        <taxon>Bacteria</taxon>
        <taxon>Pseudomonadati</taxon>
        <taxon>Pseudomonadota</taxon>
        <taxon>Gammaproteobacteria</taxon>
        <taxon>Alteromonadales</taxon>
        <taxon>Shewanellaceae</taxon>
        <taxon>Shewanella</taxon>
    </lineage>
</organism>
<proteinExistence type="predicted"/>
<dbReference type="InterPro" id="IPR053751">
    <property type="entry name" value="Viral_Major_Capsid_sf"/>
</dbReference>
<dbReference type="InterPro" id="IPR041377">
    <property type="entry name" value="P2_N"/>
</dbReference>
<evidence type="ECO:0000259" key="2">
    <source>
        <dbReference type="Pfam" id="PF25513"/>
    </source>
</evidence>
<name>A8FVD3_SHESH</name>